<dbReference type="OrthoDB" id="8068875at2759"/>
<dbReference type="InterPro" id="IPR000569">
    <property type="entry name" value="HECT_dom"/>
</dbReference>
<dbReference type="Gene3D" id="3.30.2160.10">
    <property type="entry name" value="Hect, E3 ligase catalytic domain"/>
    <property type="match status" value="1"/>
</dbReference>
<dbReference type="Proteomes" id="UP000054558">
    <property type="component" value="Unassembled WGS sequence"/>
</dbReference>
<sequence>MFTGDFTQKKKVDLGGRRKELDRGRLLEQAKADRERRAREKLERVSATKIQAFARGRRSVSASRDQSRNSWQGQFGALGELATREALLYDSPFLPQLLFFFRLNNPTDIVRLAAACRLLLQNYSAKEPTALFFANGEAQKQLIMAQRAAKLAVTCLQAVHHNRQALLSELSSPWQASPGSLGNILLQTVLTLSGDFPWARQVLETLARADLFVYIRDILVLVGGSSKAVSSIERAALLLTSRYFEDRVGDLEGSLPARLRFAAQLVSIPFFWQRFSTFKQAAASRGLWQRSVHSLGGILPALGGALPGSPGPALPSEACLLGNLLEGAPGGLTAPQTSTEVASEFIRVGQTLMEGVPSTSYSHKAADVDGMDVESSVESAPGPSLDPALVKQLANLGDVAVLKPLVAALLSVPTDPAQPLQPPTPSEASLVGSLAWFLHSVHTLFPPLRARLFTSLAFSAQFTQRMWLYLKRCHLARQWPSMAVVGWEKQLLPEWLGWMLPLAVFCPVYSYLLMTIDDDEFYEKQRPLPLADLTILLSILKEAVWQLLWTYNSKLGSGSPLATPSDAGLFSAAATPPASTPSATASSHADLSPQAFLKHVGTVAATLLAQLNDRNARREFTQPESFHAKGIVDERFYIQARDDPDSQARELLRKAPFLVPFPARVRVYQSLLDVARSKVANWQTPWTAAEIPIRRNHIVEDGFDHLSGRPGESMRGRMRIHFINEFGEHEAGVDGGGLFKDCMEGIIKVAFDVQYGLFKETADHHLYPNPASHLVMTNGDHLRYYEFLGKILGKAMFEGILADIPFATFFLSKLQSKNNLLNDLPSLDPELYKSLIFLKHYEGDVVDLGLFFSVENNELGEMAETELIPGGKDIPVSNENKIKYIYLVANQRLNLQIRRQSAAFQEGFAQVIDPEWIQFFNEQELRILISGSKESADMDDLRENAVYGGGYDDKHPVIQAFWDVVKSLDSRQQRLFLKFVTGCSRGPLMGFKYLQPQFAIHRAAPSDQPDASVRADIVNRLPTSATCMNLLKLPPYRNKDMMKQKLLYAITAGAGFDLS</sequence>
<reference evidence="9 10" key="1">
    <citation type="journal article" date="2014" name="Nat. Commun.">
        <title>Klebsormidium flaccidum genome reveals primary factors for plant terrestrial adaptation.</title>
        <authorList>
            <person name="Hori K."/>
            <person name="Maruyama F."/>
            <person name="Fujisawa T."/>
            <person name="Togashi T."/>
            <person name="Yamamoto N."/>
            <person name="Seo M."/>
            <person name="Sato S."/>
            <person name="Yamada T."/>
            <person name="Mori H."/>
            <person name="Tajima N."/>
            <person name="Moriyama T."/>
            <person name="Ikeuchi M."/>
            <person name="Watanabe M."/>
            <person name="Wada H."/>
            <person name="Kobayashi K."/>
            <person name="Saito M."/>
            <person name="Masuda T."/>
            <person name="Sasaki-Sekimoto Y."/>
            <person name="Mashiguchi K."/>
            <person name="Awai K."/>
            <person name="Shimojima M."/>
            <person name="Masuda S."/>
            <person name="Iwai M."/>
            <person name="Nobusawa T."/>
            <person name="Narise T."/>
            <person name="Kondo S."/>
            <person name="Saito H."/>
            <person name="Sato R."/>
            <person name="Murakawa M."/>
            <person name="Ihara Y."/>
            <person name="Oshima-Yamada Y."/>
            <person name="Ohtaka K."/>
            <person name="Satoh M."/>
            <person name="Sonobe K."/>
            <person name="Ishii M."/>
            <person name="Ohtani R."/>
            <person name="Kanamori-Sato M."/>
            <person name="Honoki R."/>
            <person name="Miyazaki D."/>
            <person name="Mochizuki H."/>
            <person name="Umetsu J."/>
            <person name="Higashi K."/>
            <person name="Shibata D."/>
            <person name="Kamiya Y."/>
            <person name="Sato N."/>
            <person name="Nakamura Y."/>
            <person name="Tabata S."/>
            <person name="Ida S."/>
            <person name="Kurokawa K."/>
            <person name="Ohta H."/>
        </authorList>
    </citation>
    <scope>NUCLEOTIDE SEQUENCE [LARGE SCALE GENOMIC DNA]</scope>
    <source>
        <strain evidence="9 10">NIES-2285</strain>
    </source>
</reference>
<dbReference type="PANTHER" id="PTHR45700:SF6">
    <property type="entry name" value="E3 UBIQUITIN-PROTEIN LIGASE UPL6"/>
    <property type="match status" value="1"/>
</dbReference>
<name>A0A1Y1IH82_KLENI</name>
<dbReference type="SUPFAM" id="SSF56204">
    <property type="entry name" value="Hect, E3 ligase catalytic domain"/>
    <property type="match status" value="1"/>
</dbReference>
<comment type="function">
    <text evidence="5">Probable E3 ubiquitin-protein ligase which mediates ubiquitination and subsequent proteasomal degradation of target proteins.</text>
</comment>
<dbReference type="FunFam" id="3.30.2410.10:FF:000011">
    <property type="entry name" value="Putative Ubiquitin-protein ligase E3C"/>
    <property type="match status" value="1"/>
</dbReference>
<dbReference type="EMBL" id="DF237564">
    <property type="protein sequence ID" value="GAQ90225.1"/>
    <property type="molecule type" value="Genomic_DNA"/>
</dbReference>
<dbReference type="FunFam" id="3.30.2160.10:FF:000002">
    <property type="entry name" value="Putative Ubiquitin-protein ligase E3C"/>
    <property type="match status" value="1"/>
</dbReference>
<comment type="similarity">
    <text evidence="6">Belongs to the UPL family.</text>
</comment>
<dbReference type="EC" id="2.3.2.26" evidence="2"/>
<evidence type="ECO:0000256" key="7">
    <source>
        <dbReference type="PROSITE-ProRule" id="PRU00104"/>
    </source>
</evidence>
<dbReference type="InterPro" id="IPR035983">
    <property type="entry name" value="Hect_E3_ubiquitin_ligase"/>
</dbReference>
<evidence type="ECO:0000256" key="3">
    <source>
        <dbReference type="ARBA" id="ARBA00022679"/>
    </source>
</evidence>
<evidence type="ECO:0000256" key="4">
    <source>
        <dbReference type="ARBA" id="ARBA00022786"/>
    </source>
</evidence>
<dbReference type="Gene3D" id="3.90.1750.10">
    <property type="entry name" value="Hect, E3 ligase catalytic domains"/>
    <property type="match status" value="1"/>
</dbReference>
<dbReference type="GO" id="GO:0000209">
    <property type="term" value="P:protein polyubiquitination"/>
    <property type="evidence" value="ECO:0000318"/>
    <property type="project" value="GO_Central"/>
</dbReference>
<evidence type="ECO:0000313" key="9">
    <source>
        <dbReference type="EMBL" id="GAQ90225.1"/>
    </source>
</evidence>
<dbReference type="SMART" id="SM00119">
    <property type="entry name" value="HECTc"/>
    <property type="match status" value="1"/>
</dbReference>
<keyword evidence="3" id="KW-0808">Transferase</keyword>
<dbReference type="STRING" id="105231.A0A1Y1IH82"/>
<keyword evidence="4 7" id="KW-0833">Ubl conjugation pathway</keyword>
<dbReference type="GO" id="GO:0061630">
    <property type="term" value="F:ubiquitin protein ligase activity"/>
    <property type="evidence" value="ECO:0000318"/>
    <property type="project" value="GO_Central"/>
</dbReference>
<dbReference type="PROSITE" id="PS50237">
    <property type="entry name" value="HECT"/>
    <property type="match status" value="1"/>
</dbReference>
<dbReference type="Gene3D" id="3.30.2410.10">
    <property type="entry name" value="Hect, E3 ligase catalytic domain"/>
    <property type="match status" value="1"/>
</dbReference>
<dbReference type="InterPro" id="IPR044611">
    <property type="entry name" value="E3A/B/C-like"/>
</dbReference>
<feature type="active site" description="Glycyl thioester intermediate" evidence="7">
    <location>
        <position position="1027"/>
    </location>
</feature>
<evidence type="ECO:0000256" key="6">
    <source>
        <dbReference type="ARBA" id="ARBA00061247"/>
    </source>
</evidence>
<feature type="domain" description="HECT" evidence="8">
    <location>
        <begin position="709"/>
        <end position="1059"/>
    </location>
</feature>
<organism evidence="9 10">
    <name type="scientific">Klebsormidium nitens</name>
    <name type="common">Green alga</name>
    <name type="synonym">Ulothrix nitens</name>
    <dbReference type="NCBI Taxonomy" id="105231"/>
    <lineage>
        <taxon>Eukaryota</taxon>
        <taxon>Viridiplantae</taxon>
        <taxon>Streptophyta</taxon>
        <taxon>Klebsormidiophyceae</taxon>
        <taxon>Klebsormidiales</taxon>
        <taxon>Klebsormidiaceae</taxon>
        <taxon>Klebsormidium</taxon>
    </lineage>
</organism>
<gene>
    <name evidence="9" type="ORF">KFL_006150070</name>
</gene>
<evidence type="ECO:0000313" key="10">
    <source>
        <dbReference type="Proteomes" id="UP000054558"/>
    </source>
</evidence>
<protein>
    <recommendedName>
        <fullName evidence="2">HECT-type E3 ubiquitin transferase</fullName>
        <ecNumber evidence="2">2.3.2.26</ecNumber>
    </recommendedName>
</protein>
<proteinExistence type="inferred from homology"/>
<keyword evidence="10" id="KW-1185">Reference proteome</keyword>
<evidence type="ECO:0000256" key="2">
    <source>
        <dbReference type="ARBA" id="ARBA00012485"/>
    </source>
</evidence>
<dbReference type="AlphaFoldDB" id="A0A1Y1IH82"/>
<evidence type="ECO:0000259" key="8">
    <source>
        <dbReference type="PROSITE" id="PS50237"/>
    </source>
</evidence>
<dbReference type="CDD" id="cd00078">
    <property type="entry name" value="HECTc"/>
    <property type="match status" value="1"/>
</dbReference>
<dbReference type="GO" id="GO:0006511">
    <property type="term" value="P:ubiquitin-dependent protein catabolic process"/>
    <property type="evidence" value="ECO:0000318"/>
    <property type="project" value="GO_Central"/>
</dbReference>
<evidence type="ECO:0000256" key="1">
    <source>
        <dbReference type="ARBA" id="ARBA00000885"/>
    </source>
</evidence>
<dbReference type="OMA" id="KRCNENQ"/>
<dbReference type="PANTHER" id="PTHR45700">
    <property type="entry name" value="UBIQUITIN-PROTEIN LIGASE E3C"/>
    <property type="match status" value="1"/>
</dbReference>
<accession>A0A1Y1IH82</accession>
<evidence type="ECO:0000256" key="5">
    <source>
        <dbReference type="ARBA" id="ARBA00057703"/>
    </source>
</evidence>
<comment type="catalytic activity">
    <reaction evidence="1">
        <text>S-ubiquitinyl-[E2 ubiquitin-conjugating enzyme]-L-cysteine + [acceptor protein]-L-lysine = [E2 ubiquitin-conjugating enzyme]-L-cysteine + N(6)-ubiquitinyl-[acceptor protein]-L-lysine.</text>
        <dbReference type="EC" id="2.3.2.26"/>
    </reaction>
</comment>
<dbReference type="Pfam" id="PF00632">
    <property type="entry name" value="HECT"/>
    <property type="match status" value="1"/>
</dbReference>